<organism evidence="1 2">
    <name type="scientific">Microbotryum silenes-dioicae</name>
    <dbReference type="NCBI Taxonomy" id="796604"/>
    <lineage>
        <taxon>Eukaryota</taxon>
        <taxon>Fungi</taxon>
        <taxon>Dikarya</taxon>
        <taxon>Basidiomycota</taxon>
        <taxon>Pucciniomycotina</taxon>
        <taxon>Microbotryomycetes</taxon>
        <taxon>Microbotryales</taxon>
        <taxon>Microbotryaceae</taxon>
        <taxon>Microbotryum</taxon>
    </lineage>
</organism>
<dbReference type="EMBL" id="FQNC01000044">
    <property type="protein sequence ID" value="SGY53725.1"/>
    <property type="molecule type" value="Genomic_DNA"/>
</dbReference>
<gene>
    <name evidence="1" type="primary">BQ5605_C006g03794</name>
    <name evidence="1" type="ORF">BQ5605_C006G03794</name>
</gene>
<dbReference type="Proteomes" id="UP000249464">
    <property type="component" value="Unassembled WGS sequence"/>
</dbReference>
<proteinExistence type="predicted"/>
<evidence type="ECO:0000313" key="1">
    <source>
        <dbReference type="EMBL" id="SGY53725.1"/>
    </source>
</evidence>
<reference evidence="1 2" key="1">
    <citation type="submission" date="2016-11" db="EMBL/GenBank/DDBJ databases">
        <authorList>
            <person name="Jaros S."/>
            <person name="Januszkiewicz K."/>
            <person name="Wedrychowicz H."/>
        </authorList>
    </citation>
    <scope>NUCLEOTIDE SEQUENCE [LARGE SCALE GENOMIC DNA]</scope>
</reference>
<protein>
    <submittedName>
        <fullName evidence="1">BQ5605_C006g03794 protein</fullName>
    </submittedName>
</protein>
<keyword evidence="2" id="KW-1185">Reference proteome</keyword>
<sequence length="174" mass="19830">MHCSSIRRQDLSNPVIYDIVAQVIYRLRTTALATLEWPVCYENTSEHHALAFWLIAHTSAAMRCVLGKLLHKTNKFFTEVYGPVVFKIMDRFYDGSYTSITDGVLQHTHGSGLTTTNNPQTGRGGSKHVTPVQFNAYYFHIQPKTVSFPTLFLGGRLFREFVANAWALTEQEWL</sequence>
<evidence type="ECO:0000313" key="2">
    <source>
        <dbReference type="Proteomes" id="UP000249464"/>
    </source>
</evidence>
<dbReference type="AlphaFoldDB" id="A0A2X0M991"/>
<accession>A0A2X0M991</accession>
<name>A0A2X0M991_9BASI</name>